<organism evidence="1 2">
    <name type="scientific">Ambispora gerdemannii</name>
    <dbReference type="NCBI Taxonomy" id="144530"/>
    <lineage>
        <taxon>Eukaryota</taxon>
        <taxon>Fungi</taxon>
        <taxon>Fungi incertae sedis</taxon>
        <taxon>Mucoromycota</taxon>
        <taxon>Glomeromycotina</taxon>
        <taxon>Glomeromycetes</taxon>
        <taxon>Archaeosporales</taxon>
        <taxon>Ambisporaceae</taxon>
        <taxon>Ambispora</taxon>
    </lineage>
</organism>
<dbReference type="EMBL" id="CAJVPL010000785">
    <property type="protein sequence ID" value="CAG8529400.1"/>
    <property type="molecule type" value="Genomic_DNA"/>
</dbReference>
<dbReference type="OrthoDB" id="45365at2759"/>
<evidence type="ECO:0000313" key="2">
    <source>
        <dbReference type="Proteomes" id="UP000789831"/>
    </source>
</evidence>
<proteinExistence type="predicted"/>
<dbReference type="Proteomes" id="UP000789831">
    <property type="component" value="Unassembled WGS sequence"/>
</dbReference>
<reference evidence="1" key="1">
    <citation type="submission" date="2021-06" db="EMBL/GenBank/DDBJ databases">
        <authorList>
            <person name="Kallberg Y."/>
            <person name="Tangrot J."/>
            <person name="Rosling A."/>
        </authorList>
    </citation>
    <scope>NUCLEOTIDE SEQUENCE</scope>
    <source>
        <strain evidence="1">MT106</strain>
    </source>
</reference>
<accession>A0A9N9FF78</accession>
<dbReference type="AlphaFoldDB" id="A0A9N9FF78"/>
<name>A0A9N9FF78_9GLOM</name>
<gene>
    <name evidence="1" type="ORF">AGERDE_LOCUS5636</name>
</gene>
<keyword evidence="2" id="KW-1185">Reference proteome</keyword>
<evidence type="ECO:0000313" key="1">
    <source>
        <dbReference type="EMBL" id="CAG8529400.1"/>
    </source>
</evidence>
<dbReference type="InterPro" id="IPR015915">
    <property type="entry name" value="Kelch-typ_b-propeller"/>
</dbReference>
<comment type="caution">
    <text evidence="1">The sequence shown here is derived from an EMBL/GenBank/DDBJ whole genome shotgun (WGS) entry which is preliminary data.</text>
</comment>
<dbReference type="InterPro" id="IPR006652">
    <property type="entry name" value="Kelch_1"/>
</dbReference>
<protein>
    <submittedName>
        <fullName evidence="1">325_t:CDS:1</fullName>
    </submittedName>
</protein>
<dbReference type="Gene3D" id="2.120.10.80">
    <property type="entry name" value="Kelch-type beta propeller"/>
    <property type="match status" value="1"/>
</dbReference>
<sequence length="107" mass="12459">MTKEKLYIWSGKTPFATDQTMYIFDTFDAIWSRTSYVPVQRYFYSVTFMDGKIYYIGGVFGNVDIREILIYDTLNTNNPWTIRKATTNGYINNHYLHSAVLASTIKA</sequence>
<dbReference type="Pfam" id="PF01344">
    <property type="entry name" value="Kelch_1"/>
    <property type="match status" value="1"/>
</dbReference>
<dbReference type="SUPFAM" id="SSF117281">
    <property type="entry name" value="Kelch motif"/>
    <property type="match status" value="1"/>
</dbReference>